<dbReference type="AlphaFoldDB" id="A0A8T2TKU4"/>
<reference evidence="3" key="1">
    <citation type="submission" date="2021-08" db="EMBL/GenBank/DDBJ databases">
        <title>WGS assembly of Ceratopteris richardii.</title>
        <authorList>
            <person name="Marchant D.B."/>
            <person name="Chen G."/>
            <person name="Jenkins J."/>
            <person name="Shu S."/>
            <person name="Leebens-Mack J."/>
            <person name="Grimwood J."/>
            <person name="Schmutz J."/>
            <person name="Soltis P."/>
            <person name="Soltis D."/>
            <person name="Chen Z.-H."/>
        </authorList>
    </citation>
    <scope>NUCLEOTIDE SEQUENCE</scope>
    <source>
        <strain evidence="3">Whitten #5841</strain>
        <tissue evidence="3">Leaf</tissue>
    </source>
</reference>
<dbReference type="OrthoDB" id="1939754at2759"/>
<keyword evidence="1" id="KW-0175">Coiled coil</keyword>
<organism evidence="3 4">
    <name type="scientific">Ceratopteris richardii</name>
    <name type="common">Triangle waterfern</name>
    <dbReference type="NCBI Taxonomy" id="49495"/>
    <lineage>
        <taxon>Eukaryota</taxon>
        <taxon>Viridiplantae</taxon>
        <taxon>Streptophyta</taxon>
        <taxon>Embryophyta</taxon>
        <taxon>Tracheophyta</taxon>
        <taxon>Polypodiopsida</taxon>
        <taxon>Polypodiidae</taxon>
        <taxon>Polypodiales</taxon>
        <taxon>Pteridineae</taxon>
        <taxon>Pteridaceae</taxon>
        <taxon>Parkerioideae</taxon>
        <taxon>Ceratopteris</taxon>
    </lineage>
</organism>
<sequence length="231" mass="26003">MACQPNSQPLSIMVVAPPAARDENRCEEYSSATSATATTSFVQAIDKKARGYLKLLERTLSFSALSSKDDDASNMTIEFLRARLQAQRAEYKAEKLKAQHLARKVLELEQRLKLEAYRKKTKSYDSMDRSCATRNGKCCLQDDGNCTTLGKHSSIPLVPCPQGFRERQTDDICTLHADGQPSTSRACAVSFHSSNSYFRRSNHVHEDDESDDDDNITEIRSTEKRPFKLLQ</sequence>
<evidence type="ECO:0000256" key="2">
    <source>
        <dbReference type="SAM" id="MobiDB-lite"/>
    </source>
</evidence>
<evidence type="ECO:0000256" key="1">
    <source>
        <dbReference type="SAM" id="Coils"/>
    </source>
</evidence>
<proteinExistence type="predicted"/>
<dbReference type="EMBL" id="CM035418">
    <property type="protein sequence ID" value="KAH7422004.1"/>
    <property type="molecule type" value="Genomic_DNA"/>
</dbReference>
<name>A0A8T2TKU4_CERRI</name>
<feature type="compositionally biased region" description="Basic and acidic residues" evidence="2">
    <location>
        <begin position="220"/>
        <end position="231"/>
    </location>
</feature>
<comment type="caution">
    <text evidence="3">The sequence shown here is derived from an EMBL/GenBank/DDBJ whole genome shotgun (WGS) entry which is preliminary data.</text>
</comment>
<feature type="coiled-coil region" evidence="1">
    <location>
        <begin position="77"/>
        <end position="111"/>
    </location>
</feature>
<gene>
    <name evidence="3" type="ORF">KP509_13G085700</name>
</gene>
<accession>A0A8T2TKU4</accession>
<evidence type="ECO:0000313" key="4">
    <source>
        <dbReference type="Proteomes" id="UP000825935"/>
    </source>
</evidence>
<feature type="compositionally biased region" description="Acidic residues" evidence="2">
    <location>
        <begin position="207"/>
        <end position="216"/>
    </location>
</feature>
<keyword evidence="4" id="KW-1185">Reference proteome</keyword>
<evidence type="ECO:0000313" key="3">
    <source>
        <dbReference type="EMBL" id="KAH7422004.1"/>
    </source>
</evidence>
<protein>
    <submittedName>
        <fullName evidence="3">Uncharacterized protein</fullName>
    </submittedName>
</protein>
<feature type="region of interest" description="Disordered" evidence="2">
    <location>
        <begin position="202"/>
        <end position="231"/>
    </location>
</feature>
<dbReference type="Proteomes" id="UP000825935">
    <property type="component" value="Chromosome 13"/>
</dbReference>